<keyword evidence="3" id="KW-0342">GTP-binding</keyword>
<evidence type="ECO:0000313" key="7">
    <source>
        <dbReference type="Proteomes" id="UP000660262"/>
    </source>
</evidence>
<dbReference type="GO" id="GO:0003924">
    <property type="term" value="F:GTPase activity"/>
    <property type="evidence" value="ECO:0007669"/>
    <property type="project" value="InterPro"/>
</dbReference>
<evidence type="ECO:0000256" key="2">
    <source>
        <dbReference type="ARBA" id="ARBA00022741"/>
    </source>
</evidence>
<reference evidence="6" key="1">
    <citation type="submission" date="2020-10" db="EMBL/GenBank/DDBJ databases">
        <title>Unveiling of a novel bifunctional photoreceptor, Dualchrome1, isolated from a cosmopolitan green alga.</title>
        <authorList>
            <person name="Suzuki S."/>
            <person name="Kawachi M."/>
        </authorList>
    </citation>
    <scope>NUCLEOTIDE SEQUENCE</scope>
    <source>
        <strain evidence="6">NIES 2893</strain>
    </source>
</reference>
<proteinExistence type="inferred from homology"/>
<gene>
    <name evidence="6" type="ORF">PPROV_000345300</name>
</gene>
<sequence>MPSSSLSSRPVSQLAEATTTKPNLNGKNSGGDGRLQRPHQLGERRRDAVIRLKVITCGDQGVGKSCVLKRFCEDVLYPHCTPTIGVDFGVKAMRVGKHEVRICMFDLAGAPDFVEVRNEFYKDSQGVLLAYDTTRRSTFDALTVWMGERARFSNKRSLRDGVVILAANKCDRVDREVTEHEGRSFASLHGLLYHEVSAASGEGIAELFASLLSRILETAPGVPDGCACAAREQLLGAGRPGGTPTQYFRKPSSANARRR</sequence>
<evidence type="ECO:0000256" key="1">
    <source>
        <dbReference type="ARBA" id="ARBA00006270"/>
    </source>
</evidence>
<dbReference type="Gene3D" id="3.40.50.300">
    <property type="entry name" value="P-loop containing nucleotide triphosphate hydrolases"/>
    <property type="match status" value="1"/>
</dbReference>
<evidence type="ECO:0000256" key="4">
    <source>
        <dbReference type="ARBA" id="ARBA00037868"/>
    </source>
</evidence>
<dbReference type="SMART" id="SM00174">
    <property type="entry name" value="RHO"/>
    <property type="match status" value="1"/>
</dbReference>
<keyword evidence="2" id="KW-0547">Nucleotide-binding</keyword>
<dbReference type="PANTHER" id="PTHR47977">
    <property type="entry name" value="RAS-RELATED PROTEIN RAB"/>
    <property type="match status" value="1"/>
</dbReference>
<dbReference type="InterPro" id="IPR005225">
    <property type="entry name" value="Small_GTP-bd"/>
</dbReference>
<dbReference type="EMBL" id="BNJQ01000008">
    <property type="protein sequence ID" value="GHP04700.1"/>
    <property type="molecule type" value="Genomic_DNA"/>
</dbReference>
<dbReference type="Proteomes" id="UP000660262">
    <property type="component" value="Unassembled WGS sequence"/>
</dbReference>
<dbReference type="SMART" id="SM00175">
    <property type="entry name" value="RAB"/>
    <property type="match status" value="1"/>
</dbReference>
<dbReference type="OrthoDB" id="8830751at2759"/>
<name>A0A830HFZ7_9CHLO</name>
<accession>A0A830HFZ7</accession>
<dbReference type="SMART" id="SM00173">
    <property type="entry name" value="RAS"/>
    <property type="match status" value="1"/>
</dbReference>
<dbReference type="SUPFAM" id="SSF52540">
    <property type="entry name" value="P-loop containing nucleoside triphosphate hydrolases"/>
    <property type="match status" value="1"/>
</dbReference>
<keyword evidence="7" id="KW-1185">Reference proteome</keyword>
<dbReference type="AlphaFoldDB" id="A0A830HFZ7"/>
<protein>
    <submittedName>
        <fullName evidence="6">DnaJ protein</fullName>
    </submittedName>
</protein>
<dbReference type="NCBIfam" id="TIGR00231">
    <property type="entry name" value="small_GTP"/>
    <property type="match status" value="1"/>
</dbReference>
<evidence type="ECO:0000313" key="6">
    <source>
        <dbReference type="EMBL" id="GHP04700.1"/>
    </source>
</evidence>
<dbReference type="InterPro" id="IPR050227">
    <property type="entry name" value="Rab"/>
</dbReference>
<dbReference type="PROSITE" id="PS51419">
    <property type="entry name" value="RAB"/>
    <property type="match status" value="1"/>
</dbReference>
<comment type="similarity">
    <text evidence="1">Belongs to the small GTPase superfamily. Rab family.</text>
</comment>
<feature type="compositionally biased region" description="Polar residues" evidence="5">
    <location>
        <begin position="9"/>
        <end position="27"/>
    </location>
</feature>
<dbReference type="GO" id="GO:0012505">
    <property type="term" value="C:endomembrane system"/>
    <property type="evidence" value="ECO:0007669"/>
    <property type="project" value="UniProtKB-SubCell"/>
</dbReference>
<feature type="region of interest" description="Disordered" evidence="5">
    <location>
        <begin position="237"/>
        <end position="259"/>
    </location>
</feature>
<dbReference type="InterPro" id="IPR027417">
    <property type="entry name" value="P-loop_NTPase"/>
</dbReference>
<comment type="caution">
    <text evidence="6">The sequence shown here is derived from an EMBL/GenBank/DDBJ whole genome shotgun (WGS) entry which is preliminary data.</text>
</comment>
<organism evidence="6 7">
    <name type="scientific">Pycnococcus provasolii</name>
    <dbReference type="NCBI Taxonomy" id="41880"/>
    <lineage>
        <taxon>Eukaryota</taxon>
        <taxon>Viridiplantae</taxon>
        <taxon>Chlorophyta</taxon>
        <taxon>Pseudoscourfieldiophyceae</taxon>
        <taxon>Pseudoscourfieldiales</taxon>
        <taxon>Pycnococcaceae</taxon>
        <taxon>Pycnococcus</taxon>
    </lineage>
</organism>
<dbReference type="FunFam" id="3.40.50.300:FF:001447">
    <property type="entry name" value="Ras-related protein Rab-1B"/>
    <property type="match status" value="1"/>
</dbReference>
<evidence type="ECO:0000256" key="3">
    <source>
        <dbReference type="ARBA" id="ARBA00023134"/>
    </source>
</evidence>
<evidence type="ECO:0000256" key="5">
    <source>
        <dbReference type="SAM" id="MobiDB-lite"/>
    </source>
</evidence>
<feature type="region of interest" description="Disordered" evidence="5">
    <location>
        <begin position="1"/>
        <end position="42"/>
    </location>
</feature>
<comment type="subcellular location">
    <subcellularLocation>
        <location evidence="4">Endomembrane system</location>
        <topology evidence="4">Lipid-anchor</topology>
    </subcellularLocation>
</comment>
<dbReference type="GO" id="GO:0005525">
    <property type="term" value="F:GTP binding"/>
    <property type="evidence" value="ECO:0007669"/>
    <property type="project" value="UniProtKB-KW"/>
</dbReference>
<dbReference type="Pfam" id="PF00071">
    <property type="entry name" value="Ras"/>
    <property type="match status" value="1"/>
</dbReference>
<dbReference type="PRINTS" id="PR00449">
    <property type="entry name" value="RASTRNSFRMNG"/>
</dbReference>
<dbReference type="InterPro" id="IPR001806">
    <property type="entry name" value="Small_GTPase"/>
</dbReference>